<name>A0A1M5R363_9GAMM</name>
<dbReference type="InterPro" id="IPR041617">
    <property type="entry name" value="TPR_MalT"/>
</dbReference>
<evidence type="ECO:0000313" key="6">
    <source>
        <dbReference type="Proteomes" id="UP000199758"/>
    </source>
</evidence>
<dbReference type="GO" id="GO:0003677">
    <property type="term" value="F:DNA binding"/>
    <property type="evidence" value="ECO:0007669"/>
    <property type="project" value="UniProtKB-KW"/>
</dbReference>
<dbReference type="SUPFAM" id="SSF52540">
    <property type="entry name" value="P-loop containing nucleoside triphosphate hydrolases"/>
    <property type="match status" value="1"/>
</dbReference>
<dbReference type="Gene3D" id="1.25.40.10">
    <property type="entry name" value="Tetratricopeptide repeat domain"/>
    <property type="match status" value="1"/>
</dbReference>
<keyword evidence="2" id="KW-0238">DNA-binding</keyword>
<dbReference type="PRINTS" id="PR00038">
    <property type="entry name" value="HTHLUXR"/>
</dbReference>
<dbReference type="PANTHER" id="PTHR44688:SF25">
    <property type="entry name" value="HTH LUXR-TYPE DOMAIN-CONTAINING PROTEIN"/>
    <property type="match status" value="1"/>
</dbReference>
<dbReference type="PANTHER" id="PTHR44688">
    <property type="entry name" value="DNA-BINDING TRANSCRIPTIONAL ACTIVATOR DEVR_DOSR"/>
    <property type="match status" value="1"/>
</dbReference>
<dbReference type="Pfam" id="PF25873">
    <property type="entry name" value="WHD_MalT"/>
    <property type="match status" value="1"/>
</dbReference>
<evidence type="ECO:0000259" key="4">
    <source>
        <dbReference type="PROSITE" id="PS50043"/>
    </source>
</evidence>
<dbReference type="EMBL" id="FQWZ01000007">
    <property type="protein sequence ID" value="SHH20439.1"/>
    <property type="molecule type" value="Genomic_DNA"/>
</dbReference>
<gene>
    <name evidence="5" type="ORF">SAMN04488068_2857</name>
</gene>
<dbReference type="InterPro" id="IPR016032">
    <property type="entry name" value="Sig_transdc_resp-reg_C-effctor"/>
</dbReference>
<dbReference type="InterPro" id="IPR059106">
    <property type="entry name" value="WHD_MalT"/>
</dbReference>
<keyword evidence="1" id="KW-0805">Transcription regulation</keyword>
<sequence>MTASEINVQKLDAPRNLPDAIARDALFARGLDDPSVQLVLLQAPAGHGKTTTLLQFKERAERDGARTAWLTFDNADNDTRRFSVHLQAVIDRVAPVDVREADTAQHDALIPRRASDWLIDRLMQSREPIALFFDEFQQLQQPDLLGFCQEWFERLPMHVRVYIGTRAEPAIHLSRMIVSRRAVVLRTEDLRFTRDEVSRYFDAQLGTEVTRDEVDSIFRLTEGWPVAVQLYGLSLSSADVRRTLHLPPPQTQELARYLSSRVLMLQEPGIRDFLLKTSILKRLCGPLCQAVTGRSDAVHILLDLERSGLFLRRLGIDGVWFRYHGLFSDFLIAEFGRTSAAAKADAHRCAAAWNLKHGYYEDAVYHWLECGDVGAAADALAVFGKELVANGSLITLEYWSDRLPFDEIAKRADLSIAVAYAYVFLRRFDKLPPLLALFDTLIGSGSVEATTSPDIVLSMAAVAADDTARAFALIDRVPVDALQPGGFSAFELGAASNLLAYREITLGRFAEVDHHIHVARRCNVMGKAAFSHGYTVGVAGASALLQGSLDEAITIFQRGLATHYAELGESFSLAALVSCYVWGLYESGQYASALALFDQHRSIISGSALPDFFAVAFLSAARMRSSSGDRSQAEALLDVAADIAERNRWSRLQALIGWERVRTAIADDDLAQAQALADTIAPTLLPSGWVPFSEELECEVLGRLRLLAHAGPVTAAREALDAEKLRSHNRPFRTMKLQLLDAVLLDRRGDRRGAQRLLQGVIRAAELGGFISVFANEGRTIAKLLQDMYSAMLLHPQTGDLPVSTEFISAVLACCRIGITGNAPPVTAEPQHEPLSEREIDVLALLGSGVKNKGMAQHLFVSENTIKFHLKNIFAKLHVTSRSEAIITARRLGIIE</sequence>
<dbReference type="AlphaFoldDB" id="A0A1M5R363"/>
<dbReference type="PROSITE" id="PS50043">
    <property type="entry name" value="HTH_LUXR_2"/>
    <property type="match status" value="1"/>
</dbReference>
<evidence type="ECO:0000256" key="3">
    <source>
        <dbReference type="ARBA" id="ARBA00023163"/>
    </source>
</evidence>
<keyword evidence="6" id="KW-1185">Reference proteome</keyword>
<dbReference type="SUPFAM" id="SSF46894">
    <property type="entry name" value="C-terminal effector domain of the bipartite response regulators"/>
    <property type="match status" value="1"/>
</dbReference>
<dbReference type="InterPro" id="IPR027417">
    <property type="entry name" value="P-loop_NTPase"/>
</dbReference>
<dbReference type="Gene3D" id="3.40.50.300">
    <property type="entry name" value="P-loop containing nucleotide triphosphate hydrolases"/>
    <property type="match status" value="1"/>
</dbReference>
<feature type="domain" description="HTH luxR-type" evidence="4">
    <location>
        <begin position="828"/>
        <end position="893"/>
    </location>
</feature>
<dbReference type="InterPro" id="IPR036388">
    <property type="entry name" value="WH-like_DNA-bd_sf"/>
</dbReference>
<dbReference type="InterPro" id="IPR000792">
    <property type="entry name" value="Tscrpt_reg_LuxR_C"/>
</dbReference>
<protein>
    <submittedName>
        <fullName evidence="5">LuxR family transcriptional regulator, maltose regulon positive regulatory protein</fullName>
    </submittedName>
</protein>
<evidence type="ECO:0000313" key="5">
    <source>
        <dbReference type="EMBL" id="SHH20439.1"/>
    </source>
</evidence>
<dbReference type="InterPro" id="IPR011990">
    <property type="entry name" value="TPR-like_helical_dom_sf"/>
</dbReference>
<dbReference type="SUPFAM" id="SSF48452">
    <property type="entry name" value="TPR-like"/>
    <property type="match status" value="1"/>
</dbReference>
<dbReference type="OrthoDB" id="1123107at2"/>
<dbReference type="CDD" id="cd06170">
    <property type="entry name" value="LuxR_C_like"/>
    <property type="match status" value="1"/>
</dbReference>
<keyword evidence="3" id="KW-0804">Transcription</keyword>
<accession>A0A1M5R363</accession>
<dbReference type="Pfam" id="PF00196">
    <property type="entry name" value="GerE"/>
    <property type="match status" value="1"/>
</dbReference>
<evidence type="ECO:0000256" key="2">
    <source>
        <dbReference type="ARBA" id="ARBA00023125"/>
    </source>
</evidence>
<reference evidence="5 6" key="1">
    <citation type="submission" date="2016-11" db="EMBL/GenBank/DDBJ databases">
        <authorList>
            <person name="Jaros S."/>
            <person name="Januszkiewicz K."/>
            <person name="Wedrychowicz H."/>
        </authorList>
    </citation>
    <scope>NUCLEOTIDE SEQUENCE [LARGE SCALE GENOMIC DNA]</scope>
    <source>
        <strain evidence="5 6">CGMCC 1.7049</strain>
    </source>
</reference>
<proteinExistence type="predicted"/>
<dbReference type="GO" id="GO:0006355">
    <property type="term" value="P:regulation of DNA-templated transcription"/>
    <property type="evidence" value="ECO:0007669"/>
    <property type="project" value="InterPro"/>
</dbReference>
<dbReference type="Proteomes" id="UP000199758">
    <property type="component" value="Unassembled WGS sequence"/>
</dbReference>
<evidence type="ECO:0000256" key="1">
    <source>
        <dbReference type="ARBA" id="ARBA00023015"/>
    </source>
</evidence>
<dbReference type="RefSeq" id="WP_072898433.1">
    <property type="nucleotide sequence ID" value="NZ_FQWZ01000007.1"/>
</dbReference>
<dbReference type="SMART" id="SM00421">
    <property type="entry name" value="HTH_LUXR"/>
    <property type="match status" value="1"/>
</dbReference>
<dbReference type="Gene3D" id="1.10.10.10">
    <property type="entry name" value="Winged helix-like DNA-binding domain superfamily/Winged helix DNA-binding domain"/>
    <property type="match status" value="1"/>
</dbReference>
<dbReference type="Pfam" id="PF17874">
    <property type="entry name" value="TPR_MalT"/>
    <property type="match status" value="1"/>
</dbReference>
<dbReference type="STRING" id="490188.SAMN04488068_2857"/>
<organism evidence="5 6">
    <name type="scientific">Hydrocarboniphaga daqingensis</name>
    <dbReference type="NCBI Taxonomy" id="490188"/>
    <lineage>
        <taxon>Bacteria</taxon>
        <taxon>Pseudomonadati</taxon>
        <taxon>Pseudomonadota</taxon>
        <taxon>Gammaproteobacteria</taxon>
        <taxon>Nevskiales</taxon>
        <taxon>Nevskiaceae</taxon>
        <taxon>Hydrocarboniphaga</taxon>
    </lineage>
</organism>